<keyword evidence="2" id="KW-0521">NADP</keyword>
<dbReference type="PIRSF" id="PIRSF000126">
    <property type="entry name" value="11-beta-HSD1"/>
    <property type="match status" value="1"/>
</dbReference>
<evidence type="ECO:0000256" key="4">
    <source>
        <dbReference type="SAM" id="Phobius"/>
    </source>
</evidence>
<evidence type="ECO:0000256" key="2">
    <source>
        <dbReference type="ARBA" id="ARBA00022857"/>
    </source>
</evidence>
<keyword evidence="3" id="KW-0560">Oxidoreductase</keyword>
<dbReference type="EMBL" id="BDGG01000008">
    <property type="protein sequence ID" value="GAV02278.1"/>
    <property type="molecule type" value="Genomic_DNA"/>
</dbReference>
<reference evidence="5 6" key="1">
    <citation type="journal article" date="2016" name="Nat. Commun.">
        <title>Extremotolerant tardigrade genome and improved radiotolerance of human cultured cells by tardigrade-unique protein.</title>
        <authorList>
            <person name="Hashimoto T."/>
            <person name="Horikawa D.D."/>
            <person name="Saito Y."/>
            <person name="Kuwahara H."/>
            <person name="Kozuka-Hata H."/>
            <person name="Shin-I T."/>
            <person name="Minakuchi Y."/>
            <person name="Ohishi K."/>
            <person name="Motoyama A."/>
            <person name="Aizu T."/>
            <person name="Enomoto A."/>
            <person name="Kondo K."/>
            <person name="Tanaka S."/>
            <person name="Hara Y."/>
            <person name="Koshikawa S."/>
            <person name="Sagara H."/>
            <person name="Miura T."/>
            <person name="Yokobori S."/>
            <person name="Miyagawa K."/>
            <person name="Suzuki Y."/>
            <person name="Kubo T."/>
            <person name="Oyama M."/>
            <person name="Kohara Y."/>
            <person name="Fujiyama A."/>
            <person name="Arakawa K."/>
            <person name="Katayama T."/>
            <person name="Toyoda A."/>
            <person name="Kunieda T."/>
        </authorList>
    </citation>
    <scope>NUCLEOTIDE SEQUENCE [LARGE SCALE GENOMIC DNA]</scope>
    <source>
        <strain evidence="5 6">YOKOZUNA-1</strain>
    </source>
</reference>
<evidence type="ECO:0000313" key="6">
    <source>
        <dbReference type="Proteomes" id="UP000186922"/>
    </source>
</evidence>
<proteinExistence type="inferred from homology"/>
<comment type="similarity">
    <text evidence="1">Belongs to the short-chain dehydrogenases/reductases (SDR) family.</text>
</comment>
<dbReference type="AlphaFoldDB" id="A0A1D1VRC4"/>
<name>A0A1D1VRC4_RAMVA</name>
<dbReference type="InterPro" id="IPR002347">
    <property type="entry name" value="SDR_fam"/>
</dbReference>
<keyword evidence="4" id="KW-0472">Membrane</keyword>
<sequence>MASDSWQWTLFLFVPNSIAVLFVLKTIYFVAKNFFVFVLAEPLGLTQQFSKLGEWAVVTGATDGIGKGYAFDLARRGCNIVLISRTEKKLRTVAAEIETLYNVRTKILVADFTSVEEEVYPYLKRELSKLEVGTLVNNVGMMQKYPEHFHLIPEGDKACTDLIRCNMVAQTMMSRIILPQMVQRKKGVIINLSSAAGDTPVPLIALYSASKAYNNFLSLAMDMEYRDQGLIIQSIQPFVVATNMSGKPETNLLIIDSFKYARSCLNTVGYFTRTHGHYSHALQSWLLGTVPLMISTRMSMRFMGAARKEILRRMKEKGEWKWD</sequence>
<keyword evidence="4" id="KW-1133">Transmembrane helix</keyword>
<keyword evidence="6" id="KW-1185">Reference proteome</keyword>
<accession>A0A1D1VRC4</accession>
<dbReference type="Gene3D" id="3.40.50.720">
    <property type="entry name" value="NAD(P)-binding Rossmann-like Domain"/>
    <property type="match status" value="1"/>
</dbReference>
<evidence type="ECO:0000256" key="1">
    <source>
        <dbReference type="ARBA" id="ARBA00006484"/>
    </source>
</evidence>
<dbReference type="SUPFAM" id="SSF51735">
    <property type="entry name" value="NAD(P)-binding Rossmann-fold domains"/>
    <property type="match status" value="1"/>
</dbReference>
<dbReference type="Pfam" id="PF00106">
    <property type="entry name" value="adh_short"/>
    <property type="match status" value="1"/>
</dbReference>
<dbReference type="PANTHER" id="PTHR43899:SF13">
    <property type="entry name" value="RH59310P"/>
    <property type="match status" value="1"/>
</dbReference>
<dbReference type="CDD" id="cd05356">
    <property type="entry name" value="17beta-HSD1_like_SDR_c"/>
    <property type="match status" value="1"/>
</dbReference>
<comment type="caution">
    <text evidence="5">The sequence shown here is derived from an EMBL/GenBank/DDBJ whole genome shotgun (WGS) entry which is preliminary data.</text>
</comment>
<gene>
    <name evidence="5" type="primary">RvY_12868-1</name>
    <name evidence="5" type="synonym">RvY_12868.1</name>
    <name evidence="5" type="ORF">RvY_12868</name>
</gene>
<evidence type="ECO:0000313" key="5">
    <source>
        <dbReference type="EMBL" id="GAV02278.1"/>
    </source>
</evidence>
<dbReference type="PRINTS" id="PR00081">
    <property type="entry name" value="GDHRDH"/>
</dbReference>
<evidence type="ECO:0000256" key="3">
    <source>
        <dbReference type="ARBA" id="ARBA00023002"/>
    </source>
</evidence>
<dbReference type="OrthoDB" id="5545019at2759"/>
<feature type="transmembrane region" description="Helical" evidence="4">
    <location>
        <begin position="6"/>
        <end position="24"/>
    </location>
</feature>
<dbReference type="InterPro" id="IPR051019">
    <property type="entry name" value="VLCFA-Steroid_DH"/>
</dbReference>
<dbReference type="GO" id="GO:0005783">
    <property type="term" value="C:endoplasmic reticulum"/>
    <property type="evidence" value="ECO:0007669"/>
    <property type="project" value="TreeGrafter"/>
</dbReference>
<dbReference type="FunFam" id="3.40.50.720:FF:000137">
    <property type="entry name" value="Hydroxysteroid (17-beta) dehydrogenase 3"/>
    <property type="match status" value="1"/>
</dbReference>
<keyword evidence="4" id="KW-0812">Transmembrane</keyword>
<dbReference type="PANTHER" id="PTHR43899">
    <property type="entry name" value="RH59310P"/>
    <property type="match status" value="1"/>
</dbReference>
<dbReference type="GO" id="GO:0016491">
    <property type="term" value="F:oxidoreductase activity"/>
    <property type="evidence" value="ECO:0007669"/>
    <property type="project" value="UniProtKB-KW"/>
</dbReference>
<dbReference type="InterPro" id="IPR036291">
    <property type="entry name" value="NAD(P)-bd_dom_sf"/>
</dbReference>
<organism evidence="5 6">
    <name type="scientific">Ramazzottius varieornatus</name>
    <name type="common">Water bear</name>
    <name type="synonym">Tardigrade</name>
    <dbReference type="NCBI Taxonomy" id="947166"/>
    <lineage>
        <taxon>Eukaryota</taxon>
        <taxon>Metazoa</taxon>
        <taxon>Ecdysozoa</taxon>
        <taxon>Tardigrada</taxon>
        <taxon>Eutardigrada</taxon>
        <taxon>Parachela</taxon>
        <taxon>Hypsibioidea</taxon>
        <taxon>Ramazzottiidae</taxon>
        <taxon>Ramazzottius</taxon>
    </lineage>
</organism>
<dbReference type="Proteomes" id="UP000186922">
    <property type="component" value="Unassembled WGS sequence"/>
</dbReference>
<dbReference type="STRING" id="947166.A0A1D1VRC4"/>
<protein>
    <submittedName>
        <fullName evidence="5">Uncharacterized protein</fullName>
    </submittedName>
</protein>